<keyword evidence="1" id="KW-0472">Membrane</keyword>
<feature type="transmembrane region" description="Helical" evidence="1">
    <location>
        <begin position="111"/>
        <end position="135"/>
    </location>
</feature>
<gene>
    <name evidence="2" type="ORF">K435DRAFT_792353</name>
</gene>
<proteinExistence type="predicted"/>
<dbReference type="AlphaFoldDB" id="A0A4S8MJM2"/>
<sequence>MTMQLSSEYLTTVAFVFAAEYFLYVIDSLATNLLFNGPAGWSHKVDVLDITADTLFIYRLYIVWGNRTKVIIIPIILLIAAYLIGFIGVFQEPGGFSYLAPSSREKKIDAIALFILSFANLLVTTLIAVRIWWIWQISKSFGKNYVQAKYRTIFIAIKFFFGRKTRIRHDRSNSDTFFINFELETVTNKRSGFVNTDRASITVRINMGVSTEGSNNITNNPIHPNKFYASEMKDKQIADSGLPGDLIWNPEPWQNHSSSSFGEGLDEEFSFNVKPVMPKKVAREENSSESWNSLTAKLDKTVMNMSRVRKGSTWSCRKLYRRNTKFVHVVSLATDNAILEVHSNLYSAVTNKYNGTWKFAWQPFNPLISIQLNDIDVMQTAVGFNIGDLKFFLHQKHLSIFNQGLVLLLYPAIARN</sequence>
<keyword evidence="1" id="KW-0812">Transmembrane</keyword>
<name>A0A4S8MJM2_DENBC</name>
<dbReference type="EMBL" id="ML179074">
    <property type="protein sequence ID" value="THV02741.1"/>
    <property type="molecule type" value="Genomic_DNA"/>
</dbReference>
<organism evidence="2 3">
    <name type="scientific">Dendrothele bispora (strain CBS 962.96)</name>
    <dbReference type="NCBI Taxonomy" id="1314807"/>
    <lineage>
        <taxon>Eukaryota</taxon>
        <taxon>Fungi</taxon>
        <taxon>Dikarya</taxon>
        <taxon>Basidiomycota</taxon>
        <taxon>Agaricomycotina</taxon>
        <taxon>Agaricomycetes</taxon>
        <taxon>Agaricomycetidae</taxon>
        <taxon>Agaricales</taxon>
        <taxon>Agaricales incertae sedis</taxon>
        <taxon>Dendrothele</taxon>
    </lineage>
</organism>
<evidence type="ECO:0000313" key="2">
    <source>
        <dbReference type="EMBL" id="THV02741.1"/>
    </source>
</evidence>
<feature type="transmembrane region" description="Helical" evidence="1">
    <location>
        <begin position="70"/>
        <end position="90"/>
    </location>
</feature>
<protein>
    <submittedName>
        <fullName evidence="2">Uncharacterized protein</fullName>
    </submittedName>
</protein>
<evidence type="ECO:0000313" key="3">
    <source>
        <dbReference type="Proteomes" id="UP000297245"/>
    </source>
</evidence>
<evidence type="ECO:0000256" key="1">
    <source>
        <dbReference type="SAM" id="Phobius"/>
    </source>
</evidence>
<feature type="transmembrane region" description="Helical" evidence="1">
    <location>
        <begin position="12"/>
        <end position="35"/>
    </location>
</feature>
<accession>A0A4S8MJM2</accession>
<reference evidence="2 3" key="1">
    <citation type="journal article" date="2019" name="Nat. Ecol. Evol.">
        <title>Megaphylogeny resolves global patterns of mushroom evolution.</title>
        <authorList>
            <person name="Varga T."/>
            <person name="Krizsan K."/>
            <person name="Foldi C."/>
            <person name="Dima B."/>
            <person name="Sanchez-Garcia M."/>
            <person name="Sanchez-Ramirez S."/>
            <person name="Szollosi G.J."/>
            <person name="Szarkandi J.G."/>
            <person name="Papp V."/>
            <person name="Albert L."/>
            <person name="Andreopoulos W."/>
            <person name="Angelini C."/>
            <person name="Antonin V."/>
            <person name="Barry K.W."/>
            <person name="Bougher N.L."/>
            <person name="Buchanan P."/>
            <person name="Buyck B."/>
            <person name="Bense V."/>
            <person name="Catcheside P."/>
            <person name="Chovatia M."/>
            <person name="Cooper J."/>
            <person name="Damon W."/>
            <person name="Desjardin D."/>
            <person name="Finy P."/>
            <person name="Geml J."/>
            <person name="Haridas S."/>
            <person name="Hughes K."/>
            <person name="Justo A."/>
            <person name="Karasinski D."/>
            <person name="Kautmanova I."/>
            <person name="Kiss B."/>
            <person name="Kocsube S."/>
            <person name="Kotiranta H."/>
            <person name="LaButti K.M."/>
            <person name="Lechner B.E."/>
            <person name="Liimatainen K."/>
            <person name="Lipzen A."/>
            <person name="Lukacs Z."/>
            <person name="Mihaltcheva S."/>
            <person name="Morgado L.N."/>
            <person name="Niskanen T."/>
            <person name="Noordeloos M.E."/>
            <person name="Ohm R.A."/>
            <person name="Ortiz-Santana B."/>
            <person name="Ovrebo C."/>
            <person name="Racz N."/>
            <person name="Riley R."/>
            <person name="Savchenko A."/>
            <person name="Shiryaev A."/>
            <person name="Soop K."/>
            <person name="Spirin V."/>
            <person name="Szebenyi C."/>
            <person name="Tomsovsky M."/>
            <person name="Tulloss R.E."/>
            <person name="Uehling J."/>
            <person name="Grigoriev I.V."/>
            <person name="Vagvolgyi C."/>
            <person name="Papp T."/>
            <person name="Martin F.M."/>
            <person name="Miettinen O."/>
            <person name="Hibbett D.S."/>
            <person name="Nagy L.G."/>
        </authorList>
    </citation>
    <scope>NUCLEOTIDE SEQUENCE [LARGE SCALE GENOMIC DNA]</scope>
    <source>
        <strain evidence="2 3">CBS 962.96</strain>
    </source>
</reference>
<dbReference type="Proteomes" id="UP000297245">
    <property type="component" value="Unassembled WGS sequence"/>
</dbReference>
<keyword evidence="3" id="KW-1185">Reference proteome</keyword>
<keyword evidence="1" id="KW-1133">Transmembrane helix</keyword>